<feature type="compositionally biased region" description="Polar residues" evidence="1">
    <location>
        <begin position="533"/>
        <end position="547"/>
    </location>
</feature>
<evidence type="ECO:0000313" key="2">
    <source>
        <dbReference type="EMBL" id="GAA99314.1"/>
    </source>
</evidence>
<feature type="compositionally biased region" description="Acidic residues" evidence="1">
    <location>
        <begin position="731"/>
        <end position="741"/>
    </location>
</feature>
<feature type="compositionally biased region" description="Basic and acidic residues" evidence="1">
    <location>
        <begin position="345"/>
        <end position="358"/>
    </location>
</feature>
<keyword evidence="3" id="KW-1185">Reference proteome</keyword>
<reference evidence="2 3" key="1">
    <citation type="journal article" date="2011" name="J. Gen. Appl. Microbiol.">
        <title>Draft genome sequencing of the enigmatic basidiomycete Mixia osmundae.</title>
        <authorList>
            <person name="Nishida H."/>
            <person name="Nagatsuka Y."/>
            <person name="Sugiyama J."/>
        </authorList>
    </citation>
    <scope>NUCLEOTIDE SEQUENCE [LARGE SCALE GENOMIC DNA]</scope>
    <source>
        <strain evidence="3">CBS 9802 / IAM 14324 / JCM 22182 / KY 12970</strain>
    </source>
</reference>
<feature type="region of interest" description="Disordered" evidence="1">
    <location>
        <begin position="161"/>
        <end position="241"/>
    </location>
</feature>
<evidence type="ECO:0000313" key="3">
    <source>
        <dbReference type="Proteomes" id="UP000009131"/>
    </source>
</evidence>
<feature type="region of interest" description="Disordered" evidence="1">
    <location>
        <begin position="51"/>
        <end position="105"/>
    </location>
</feature>
<dbReference type="RefSeq" id="XP_014568556.1">
    <property type="nucleotide sequence ID" value="XM_014713070.1"/>
</dbReference>
<dbReference type="HOGENOM" id="CLU_319837_0_0_1"/>
<feature type="region of interest" description="Disordered" evidence="1">
    <location>
        <begin position="641"/>
        <end position="757"/>
    </location>
</feature>
<dbReference type="OMA" id="TIGHQAR"/>
<reference evidence="2 3" key="2">
    <citation type="journal article" date="2012" name="Open Biol.">
        <title>Characteristics of nucleosomes and linker DNA regions on the genome of the basidiomycete Mixia osmundae revealed by mono- and dinucleosome mapping.</title>
        <authorList>
            <person name="Nishida H."/>
            <person name="Kondo S."/>
            <person name="Matsumoto T."/>
            <person name="Suzuki Y."/>
            <person name="Yoshikawa H."/>
            <person name="Taylor T.D."/>
            <person name="Sugiyama J."/>
        </authorList>
    </citation>
    <scope>NUCLEOTIDE SEQUENCE [LARGE SCALE GENOMIC DNA]</scope>
    <source>
        <strain evidence="3">CBS 9802 / IAM 14324 / JCM 22182 / KY 12970</strain>
    </source>
</reference>
<comment type="caution">
    <text evidence="2">The sequence shown here is derived from an EMBL/GenBank/DDBJ whole genome shotgun (WGS) entry which is preliminary data.</text>
</comment>
<protein>
    <submittedName>
        <fullName evidence="2">Uncharacterized protein</fullName>
    </submittedName>
</protein>
<feature type="compositionally biased region" description="Low complexity" evidence="1">
    <location>
        <begin position="215"/>
        <end position="228"/>
    </location>
</feature>
<feature type="compositionally biased region" description="Low complexity" evidence="1">
    <location>
        <begin position="584"/>
        <end position="596"/>
    </location>
</feature>
<feature type="compositionally biased region" description="Polar residues" evidence="1">
    <location>
        <begin position="385"/>
        <end position="407"/>
    </location>
</feature>
<dbReference type="EMBL" id="BABT02000220">
    <property type="protein sequence ID" value="GAA99314.1"/>
    <property type="molecule type" value="Genomic_DNA"/>
</dbReference>
<accession>G7E9J5</accession>
<feature type="compositionally biased region" description="Low complexity" evidence="1">
    <location>
        <begin position="173"/>
        <end position="184"/>
    </location>
</feature>
<name>G7E9J5_MIXOS</name>
<feature type="compositionally biased region" description="Low complexity" evidence="1">
    <location>
        <begin position="449"/>
        <end position="463"/>
    </location>
</feature>
<dbReference type="AlphaFoldDB" id="G7E9J5"/>
<sequence>MLPELALYESPVASYGFQTSEPLAMTKSTASRMSTISLSYYLGDYHEPALLEEDSPPLDEHTSLTGRPAQYSTPYTPRERSDSSDDDSPVLDHKSSRLSDSLASVRSSRSLMEHAAIKSRSVAETHLAAGSSSRRIDVNGRISSAWSVSTTSTANPYLLRSPTSAESRMPRLVSSASSTSVSSSDGPVTPERTQPPMLSQDCLTPVLEKESADFLPSRRAPLPPSRNRTPVPADGSPQSLSLFGTRSVEASMMSKTASRSKTSIGASMMRSFSKDKKTAMVISKPIQPVGRVPAPPLPTDAATKIRKASNSESERLMPLDPALKARWYSRRGSDRRSSIGSSRRPSTDDVRRGSESSRRPSGSLELALRRLSGSLESSRRPSGQADGSSRRPSATHSDSRRPSQSSPIPGPMSRRRSDTERSPFNPLRTMAKALAANGSPKVSSPAFAPPVQSVSVGVQPVRPLAVKTRSNQSLRKPPPQASPPLLSSTKKQSSPSLPAKSSPEAKSGKKPSRSKDEQRSGEDSPRAKPRAVPTSTPSRTSAVSASKTPKHAPSQHKTTLAPTRPKGPAASSDRPLVSGAPAFVSPKPNVSKSNNSRPIISEWSAPAPLKPSVAYTDSPQLVLEDYDSGRIDVELSNWRERKARKHLSASERVETIGHQARSKVPDYAPAMPSPPAKAQPASPATRIQPATQPDWFSLPSGTFRNPFSPASDEPARKKDNRVSIAPSMSIADDDDDDDEADLGPFSQDDRRSSLGLHSRCGSSIYQSSEVGQIYIANTVEDRRPSCGAFLLASPSLSPALNSKHVQSVLRKSPMLSPPVAATARRGTLGGDLIWQGEAMPIPTPTSTAARKEFITFADPFASSAYNSDRRPTAVKLFPQTPKGSFDANQHGLMRDWSAMRVSLDVNMA</sequence>
<organism evidence="2 3">
    <name type="scientific">Mixia osmundae (strain CBS 9802 / IAM 14324 / JCM 22182 / KY 12970)</name>
    <dbReference type="NCBI Taxonomy" id="764103"/>
    <lineage>
        <taxon>Eukaryota</taxon>
        <taxon>Fungi</taxon>
        <taxon>Dikarya</taxon>
        <taxon>Basidiomycota</taxon>
        <taxon>Pucciniomycotina</taxon>
        <taxon>Mixiomycetes</taxon>
        <taxon>Mixiales</taxon>
        <taxon>Mixiaceae</taxon>
        <taxon>Mixia</taxon>
    </lineage>
</organism>
<proteinExistence type="predicted"/>
<dbReference type="InParanoid" id="G7E9J5"/>
<feature type="compositionally biased region" description="Basic and acidic residues" evidence="1">
    <location>
        <begin position="513"/>
        <end position="526"/>
    </location>
</feature>
<feature type="compositionally biased region" description="Low complexity" evidence="1">
    <location>
        <begin position="359"/>
        <end position="383"/>
    </location>
</feature>
<feature type="region of interest" description="Disordered" evidence="1">
    <location>
        <begin position="328"/>
        <end position="613"/>
    </location>
</feature>
<evidence type="ECO:0000256" key="1">
    <source>
        <dbReference type="SAM" id="MobiDB-lite"/>
    </source>
</evidence>
<dbReference type="Proteomes" id="UP000009131">
    <property type="component" value="Unassembled WGS sequence"/>
</dbReference>
<gene>
    <name evidence="2" type="primary">Mo06009</name>
    <name evidence="2" type="ORF">E5Q_06009</name>
</gene>